<keyword evidence="2 5" id="KW-0808">Transferase</keyword>
<evidence type="ECO:0000256" key="3">
    <source>
        <dbReference type="ARBA" id="ARBA00022695"/>
    </source>
</evidence>
<dbReference type="GO" id="GO:0016779">
    <property type="term" value="F:nucleotidyltransferase activity"/>
    <property type="evidence" value="ECO:0007669"/>
    <property type="project" value="UniProtKB-KW"/>
</dbReference>
<keyword evidence="1 5" id="KW-0328">Glycosyltransferase</keyword>
<dbReference type="PROSITE" id="PS51059">
    <property type="entry name" value="PARP_CATALYTIC"/>
    <property type="match status" value="1"/>
</dbReference>
<keyword evidence="4 5" id="KW-0520">NAD</keyword>
<dbReference type="InterPro" id="IPR051838">
    <property type="entry name" value="ARTD_PARP"/>
</dbReference>
<evidence type="ECO:0000313" key="7">
    <source>
        <dbReference type="EMBL" id="NDV32631.1"/>
    </source>
</evidence>
<evidence type="ECO:0000256" key="1">
    <source>
        <dbReference type="ARBA" id="ARBA00022676"/>
    </source>
</evidence>
<dbReference type="Gene3D" id="3.90.228.10">
    <property type="match status" value="1"/>
</dbReference>
<keyword evidence="3" id="KW-0548">Nucleotidyltransferase</keyword>
<dbReference type="AlphaFoldDB" id="A0A6B2L6R2"/>
<evidence type="ECO:0000256" key="4">
    <source>
        <dbReference type="ARBA" id="ARBA00023027"/>
    </source>
</evidence>
<dbReference type="SUPFAM" id="SSF56399">
    <property type="entry name" value="ADP-ribosylation"/>
    <property type="match status" value="1"/>
</dbReference>
<evidence type="ECO:0000259" key="6">
    <source>
        <dbReference type="PROSITE" id="PS51059"/>
    </source>
</evidence>
<accession>A0A6B2L6R2</accession>
<sequence>MEELFMNPTQALTAQTDEEKLATVPDYGWFVMLMSYVRRRLPTMNDFCVICDRPHVFASGNMLKPAVCSRELCCWSFQQLGVGADAAEDIATEAEVVDLLVCMTVFAVKNTSRRNLIFDPYPLVFDPNNKSIKLLDPEKKDFNKVEQLLNLLPSVEKMTQAKDFGSLKKAMDDKSPHCFPLLQWIISSNRSHIVQINESNFIKSMNTRHQYLLLSAPPEKELKFRELKKTYGSVFAFHGSSIENWHSILRRGLVNASGTSLQVNGAAYGSGIYLSPHAQTSFGYSRIGYNYNQNQKPTTVNNGNRFLSSQNVSCIAICEVINNAIRKSGSIWVQPSEDHVVTRFFFVYETGEVGNAMQCNTENQPFVKEITDAMDYYKGKSQQ</sequence>
<evidence type="ECO:0000256" key="2">
    <source>
        <dbReference type="ARBA" id="ARBA00022679"/>
    </source>
</evidence>
<name>A0A6B2L6R2_9EUKA</name>
<feature type="domain" description="PARP catalytic" evidence="6">
    <location>
        <begin position="158"/>
        <end position="383"/>
    </location>
</feature>
<evidence type="ECO:0000256" key="5">
    <source>
        <dbReference type="RuleBase" id="RU362114"/>
    </source>
</evidence>
<dbReference type="EC" id="2.4.2.-" evidence="5"/>
<reference evidence="7" key="1">
    <citation type="journal article" date="2020" name="J. Eukaryot. Microbiol.">
        <title>De novo Sequencing, Assembly and Annotation of the Transcriptome for the Free-Living Testate Amoeba Arcella intermedia.</title>
        <authorList>
            <person name="Ribeiro G.M."/>
            <person name="Porfirio-Sousa A.L."/>
            <person name="Maurer-Alcala X.X."/>
            <person name="Katz L.A."/>
            <person name="Lahr D.J.G."/>
        </authorList>
    </citation>
    <scope>NUCLEOTIDE SEQUENCE</scope>
</reference>
<organism evidence="7">
    <name type="scientific">Arcella intermedia</name>
    <dbReference type="NCBI Taxonomy" id="1963864"/>
    <lineage>
        <taxon>Eukaryota</taxon>
        <taxon>Amoebozoa</taxon>
        <taxon>Tubulinea</taxon>
        <taxon>Elardia</taxon>
        <taxon>Arcellinida</taxon>
        <taxon>Sphaerothecina</taxon>
        <taxon>Arcellidae</taxon>
        <taxon>Arcella</taxon>
    </lineage>
</organism>
<proteinExistence type="predicted"/>
<dbReference type="GO" id="GO:0003950">
    <property type="term" value="F:NAD+ poly-ADP-ribosyltransferase activity"/>
    <property type="evidence" value="ECO:0007669"/>
    <property type="project" value="UniProtKB-UniRule"/>
</dbReference>
<protein>
    <recommendedName>
        <fullName evidence="5">Poly [ADP-ribose] polymerase</fullName>
        <shortName evidence="5">PARP</shortName>
        <ecNumber evidence="5">2.4.2.-</ecNumber>
    </recommendedName>
</protein>
<dbReference type="EMBL" id="GIBP01003662">
    <property type="protein sequence ID" value="NDV32631.1"/>
    <property type="molecule type" value="Transcribed_RNA"/>
</dbReference>
<dbReference type="PANTHER" id="PTHR21328">
    <property type="entry name" value="POLY ADP-RIBOSE POLYMERASE FAMILY, MEMBER PARP"/>
    <property type="match status" value="1"/>
</dbReference>
<dbReference type="InterPro" id="IPR012317">
    <property type="entry name" value="Poly(ADP-ribose)pol_cat_dom"/>
</dbReference>
<dbReference type="Pfam" id="PF00644">
    <property type="entry name" value="PARP"/>
    <property type="match status" value="1"/>
</dbReference>